<keyword evidence="6" id="KW-1185">Reference proteome</keyword>
<dbReference type="InterPro" id="IPR002577">
    <property type="entry name" value="HTH_HxlR"/>
</dbReference>
<dbReference type="PANTHER" id="PTHR33204:SF29">
    <property type="entry name" value="TRANSCRIPTIONAL REGULATOR"/>
    <property type="match status" value="1"/>
</dbReference>
<evidence type="ECO:0000313" key="6">
    <source>
        <dbReference type="Proteomes" id="UP000772591"/>
    </source>
</evidence>
<evidence type="ECO:0000259" key="4">
    <source>
        <dbReference type="PROSITE" id="PS51118"/>
    </source>
</evidence>
<proteinExistence type="predicted"/>
<evidence type="ECO:0000256" key="3">
    <source>
        <dbReference type="ARBA" id="ARBA00023163"/>
    </source>
</evidence>
<dbReference type="InterPro" id="IPR036388">
    <property type="entry name" value="WH-like_DNA-bd_sf"/>
</dbReference>
<protein>
    <submittedName>
        <fullName evidence="5">Helix-turn-helix transcriptional regulator</fullName>
    </submittedName>
</protein>
<keyword evidence="1" id="KW-0805">Transcription regulation</keyword>
<name>A0ABS3AP88_9PSED</name>
<keyword evidence="2" id="KW-0238">DNA-binding</keyword>
<dbReference type="Gene3D" id="1.10.10.10">
    <property type="entry name" value="Winged helix-like DNA-binding domain superfamily/Winged helix DNA-binding domain"/>
    <property type="match status" value="1"/>
</dbReference>
<dbReference type="PROSITE" id="PS51118">
    <property type="entry name" value="HTH_HXLR"/>
    <property type="match status" value="1"/>
</dbReference>
<dbReference type="InterPro" id="IPR036390">
    <property type="entry name" value="WH_DNA-bd_sf"/>
</dbReference>
<gene>
    <name evidence="5" type="ORF">IMW75_26105</name>
</gene>
<dbReference type="Pfam" id="PF01638">
    <property type="entry name" value="HxlR"/>
    <property type="match status" value="1"/>
</dbReference>
<evidence type="ECO:0000256" key="2">
    <source>
        <dbReference type="ARBA" id="ARBA00023125"/>
    </source>
</evidence>
<dbReference type="EMBL" id="JADEVO010000068">
    <property type="protein sequence ID" value="MBN3968730.1"/>
    <property type="molecule type" value="Genomic_DNA"/>
</dbReference>
<keyword evidence="3" id="KW-0804">Transcription</keyword>
<dbReference type="PANTHER" id="PTHR33204">
    <property type="entry name" value="TRANSCRIPTIONAL REGULATOR, MARR FAMILY"/>
    <property type="match status" value="1"/>
</dbReference>
<dbReference type="Proteomes" id="UP000772591">
    <property type="component" value="Unassembled WGS sequence"/>
</dbReference>
<organism evidence="5 6">
    <name type="scientific">Pseudomonas gregormendelii</name>
    <dbReference type="NCBI Taxonomy" id="1628277"/>
    <lineage>
        <taxon>Bacteria</taxon>
        <taxon>Pseudomonadati</taxon>
        <taxon>Pseudomonadota</taxon>
        <taxon>Gammaproteobacteria</taxon>
        <taxon>Pseudomonadales</taxon>
        <taxon>Pseudomonadaceae</taxon>
        <taxon>Pseudomonas</taxon>
    </lineage>
</organism>
<accession>A0ABS3AP88</accession>
<comment type="caution">
    <text evidence="5">The sequence shown here is derived from an EMBL/GenBank/DDBJ whole genome shotgun (WGS) entry which is preliminary data.</text>
</comment>
<sequence>MTQAPFGCGLEAVLNLVGGKWKLLILFYLSGKPRRFGELRRLVGGVSEKVLSQQLKEMTRDRLVRRIDFRTVPPHVEYELEAFGVDLGRALQPVCEWGTQNMNAIASIAGVREANDR</sequence>
<evidence type="ECO:0000256" key="1">
    <source>
        <dbReference type="ARBA" id="ARBA00023015"/>
    </source>
</evidence>
<feature type="domain" description="HTH hxlR-type" evidence="4">
    <location>
        <begin position="8"/>
        <end position="106"/>
    </location>
</feature>
<evidence type="ECO:0000313" key="5">
    <source>
        <dbReference type="EMBL" id="MBN3968730.1"/>
    </source>
</evidence>
<dbReference type="SUPFAM" id="SSF46785">
    <property type="entry name" value="Winged helix' DNA-binding domain"/>
    <property type="match status" value="1"/>
</dbReference>
<dbReference type="RefSeq" id="WP_205894236.1">
    <property type="nucleotide sequence ID" value="NZ_JADEVO010000068.1"/>
</dbReference>
<reference evidence="5 6" key="1">
    <citation type="journal article" date="2021" name="Int. J. Syst. Evol. Microbiol.">
        <title>Pseudomonas piscium sp. nov., Pseudomonas pisciculturae sp. nov., Pseudomonas mucoides sp. nov. and Pseudomonas neuropathica sp. nov. isolated from rainbow trout.</title>
        <authorList>
            <person name="Duman M."/>
            <person name="Mulet M."/>
            <person name="Altun S."/>
            <person name="Saticioglu I.B."/>
            <person name="Gomila M."/>
            <person name="Lalucat J."/>
            <person name="Garcia-Valdes E."/>
        </authorList>
    </citation>
    <scope>NUCLEOTIDE SEQUENCE [LARGE SCALE GENOMIC DNA]</scope>
    <source>
        <strain evidence="5 6">LMG 28632</strain>
    </source>
</reference>